<dbReference type="Gene3D" id="3.20.20.80">
    <property type="entry name" value="Glycosidases"/>
    <property type="match status" value="1"/>
</dbReference>
<dbReference type="InterPro" id="IPR005084">
    <property type="entry name" value="CBM6"/>
</dbReference>
<dbReference type="Pfam" id="PF03422">
    <property type="entry name" value="CBM_6"/>
    <property type="match status" value="1"/>
</dbReference>
<dbReference type="Pfam" id="PF18962">
    <property type="entry name" value="Por_Secre_tail"/>
    <property type="match status" value="1"/>
</dbReference>
<proteinExistence type="predicted"/>
<dbReference type="InterPro" id="IPR013780">
    <property type="entry name" value="Glyco_hydro_b"/>
</dbReference>
<feature type="domain" description="CBM6" evidence="3">
    <location>
        <begin position="634"/>
        <end position="766"/>
    </location>
</feature>
<dbReference type="CDD" id="cd21510">
    <property type="entry name" value="agarase_cat"/>
    <property type="match status" value="1"/>
</dbReference>
<dbReference type="RefSeq" id="WP_168884084.1">
    <property type="nucleotide sequence ID" value="NZ_JABAIL010000006.1"/>
</dbReference>
<dbReference type="InterPro" id="IPR017853">
    <property type="entry name" value="GH"/>
</dbReference>
<keyword evidence="5" id="KW-1185">Reference proteome</keyword>
<dbReference type="InterPro" id="IPR041224">
    <property type="entry name" value="BPA_C"/>
</dbReference>
<dbReference type="SUPFAM" id="SSF49785">
    <property type="entry name" value="Galactose-binding domain-like"/>
    <property type="match status" value="1"/>
</dbReference>
<evidence type="ECO:0000313" key="5">
    <source>
        <dbReference type="Proteomes" id="UP000585050"/>
    </source>
</evidence>
<dbReference type="GO" id="GO:0030246">
    <property type="term" value="F:carbohydrate binding"/>
    <property type="evidence" value="ECO:0007669"/>
    <property type="project" value="InterPro"/>
</dbReference>
<dbReference type="NCBIfam" id="TIGR04183">
    <property type="entry name" value="Por_Secre_tail"/>
    <property type="match status" value="1"/>
</dbReference>
<accession>A0A7X8SNA6</accession>
<dbReference type="Proteomes" id="UP000585050">
    <property type="component" value="Unassembled WGS sequence"/>
</dbReference>
<dbReference type="CDD" id="cd04080">
    <property type="entry name" value="CBM6_cellulase-like"/>
    <property type="match status" value="1"/>
</dbReference>
<dbReference type="SMART" id="SM00606">
    <property type="entry name" value="CBD_IV"/>
    <property type="match status" value="1"/>
</dbReference>
<organism evidence="4 5">
    <name type="scientific">Flammeovirga agarivorans</name>
    <dbReference type="NCBI Taxonomy" id="2726742"/>
    <lineage>
        <taxon>Bacteria</taxon>
        <taxon>Pseudomonadati</taxon>
        <taxon>Bacteroidota</taxon>
        <taxon>Cytophagia</taxon>
        <taxon>Cytophagales</taxon>
        <taxon>Flammeovirgaceae</taxon>
        <taxon>Flammeovirga</taxon>
    </lineage>
</organism>
<gene>
    <name evidence="4" type="ORF">HGP29_19410</name>
</gene>
<evidence type="ECO:0000259" key="3">
    <source>
        <dbReference type="PROSITE" id="PS51175"/>
    </source>
</evidence>
<dbReference type="Gene3D" id="2.60.120.1200">
    <property type="match status" value="1"/>
</dbReference>
<dbReference type="Pfam" id="PF18040">
    <property type="entry name" value="BPA_C"/>
    <property type="match status" value="1"/>
</dbReference>
<dbReference type="Pfam" id="PF18206">
    <property type="entry name" value="Porphyrn_cat_1"/>
    <property type="match status" value="1"/>
</dbReference>
<dbReference type="PROSITE" id="PS51175">
    <property type="entry name" value="CBM6"/>
    <property type="match status" value="1"/>
</dbReference>
<keyword evidence="1 2" id="KW-0732">Signal</keyword>
<dbReference type="EMBL" id="JABAIL010000006">
    <property type="protein sequence ID" value="NLR93373.1"/>
    <property type="molecule type" value="Genomic_DNA"/>
</dbReference>
<sequence>MKKIYHSLSKVLACVSVLVYAQETTAQTAVSIDFQTQRYLDEVSELDRSKFFNIHMSAGKDYSDQDMEDLQEWDVKMGRSFWGAFGRYNDYISSNQVFPTEDKIMSDGQKNIISTKEQPFYKHITRQLVVTDHPSSMIHMDLDTEEAGKFAAKYFKYNYEDELRPLYYEPVNEPFVHAKEFMGDSYKESEVRRKTAEYFKEIGKAFDEEGLNTFVVGYSSAWPSMELWDFGHWESRMKMFMDVAGDYMDGFSTHLYDGINVTGQDTERSGSNADAILDLIETYSYIKWGMIKPHAITEYGGISEGYGNTYTDVESIQTVRSINHIIFGLMDREDRLMISIPFITGKSPWYYEANDYEPYGANLWRPVKSSVENGVIKEYSFTEKVMFYDLWKNVQGKRVRCSSSNPDVFVQAFVHEDKAYICLNNIATDNQDVALQFLSSVGDIENINKRSLKIYQNEKAIYEDVDIDKVPESVTLEPHETVVLTYDLDKAVTFNKKAVRKEYYSKTYMQPIENGEKLTFDFNDVEVNAPNGEARLRMAIGRIHNLTKKPKIKLNGTEVNVLSNWKGYDQANRDDFFGVIEVPVPHQLLKASNTVEISFPDDGGTVSSVVLFVNNIYDVKGRLPFNGQAFSLPQKVEAEDFDFGGQGIAYNTAKNENTLGFYRLNEGVNIDKNDDAFEINLQDGEWTSYSIDVPESASYTLKLNTSSNTEESKITLAVDNENLGEPITITNSDNMEKEIQVELPKGSYPLHLSANGDVKVDYLEFSNAQTLSDAITFTSSNSEIKMGETNTFEVEYTAANARDIVLELWGDAFLLGQSRVTVEAGTGNADIPLDVYAEPLNYSNVELVARVVQVNSNSLNSFAEEVYTEFDFNPVLSVENGLADEELITVFPNPLRQNQSLGIRGESKIYQVEVINMHGQVLDTFEFSQPLKQVNLSIKGHYQQGIYLVKIYGEQGSYTKKIMIQ</sequence>
<name>A0A7X8SNA6_9BACT</name>
<dbReference type="Gene3D" id="2.60.120.260">
    <property type="entry name" value="Galactose-binding domain-like"/>
    <property type="match status" value="1"/>
</dbReference>
<dbReference type="AlphaFoldDB" id="A0A7X8SNA6"/>
<feature type="chain" id="PRO_5031532882" evidence="2">
    <location>
        <begin position="22"/>
        <end position="965"/>
    </location>
</feature>
<comment type="caution">
    <text evidence="4">The sequence shown here is derived from an EMBL/GenBank/DDBJ whole genome shotgun (WGS) entry which is preliminary data.</text>
</comment>
<dbReference type="Gene3D" id="2.60.40.1180">
    <property type="entry name" value="Golgi alpha-mannosidase II"/>
    <property type="match status" value="1"/>
</dbReference>
<dbReference type="InterPro" id="IPR008979">
    <property type="entry name" value="Galactose-bd-like_sf"/>
</dbReference>
<dbReference type="InterPro" id="IPR006584">
    <property type="entry name" value="Cellulose-bd_IV"/>
</dbReference>
<evidence type="ECO:0000313" key="4">
    <source>
        <dbReference type="EMBL" id="NLR93373.1"/>
    </source>
</evidence>
<dbReference type="SUPFAM" id="SSF51445">
    <property type="entry name" value="(Trans)glycosidases"/>
    <property type="match status" value="1"/>
</dbReference>
<dbReference type="InterPro" id="IPR026444">
    <property type="entry name" value="Secre_tail"/>
</dbReference>
<feature type="signal peptide" evidence="2">
    <location>
        <begin position="1"/>
        <end position="21"/>
    </location>
</feature>
<dbReference type="InterPro" id="IPR040527">
    <property type="entry name" value="Beta-sand_Porphyrn"/>
</dbReference>
<evidence type="ECO:0000256" key="1">
    <source>
        <dbReference type="ARBA" id="ARBA00022729"/>
    </source>
</evidence>
<reference evidence="4 5" key="1">
    <citation type="submission" date="2020-04" db="EMBL/GenBank/DDBJ databases">
        <title>Flammeovirga sp. SR4, a novel species isolated from seawater.</title>
        <authorList>
            <person name="Wang X."/>
        </authorList>
    </citation>
    <scope>NUCLEOTIDE SEQUENCE [LARGE SCALE GENOMIC DNA]</scope>
    <source>
        <strain evidence="4 5">SR4</strain>
    </source>
</reference>
<protein>
    <submittedName>
        <fullName evidence="4">T9SS type A sorting domain-containing protein</fullName>
    </submittedName>
</protein>
<evidence type="ECO:0000256" key="2">
    <source>
        <dbReference type="SAM" id="SignalP"/>
    </source>
</evidence>